<dbReference type="AlphaFoldDB" id="A0A5P8KH60"/>
<name>A0A5P8KH60_9ACTN</name>
<dbReference type="EMBL" id="CP045096">
    <property type="protein sequence ID" value="QFR02337.1"/>
    <property type="molecule type" value="Genomic_DNA"/>
</dbReference>
<keyword evidence="1" id="KW-0812">Transmembrane</keyword>
<feature type="transmembrane region" description="Helical" evidence="1">
    <location>
        <begin position="41"/>
        <end position="61"/>
    </location>
</feature>
<keyword evidence="1" id="KW-0472">Membrane</keyword>
<organism evidence="2 3">
    <name type="scientific">Streptomyces phaeolivaceus</name>
    <dbReference type="NCBI Taxonomy" id="2653200"/>
    <lineage>
        <taxon>Bacteria</taxon>
        <taxon>Bacillati</taxon>
        <taxon>Actinomycetota</taxon>
        <taxon>Actinomycetes</taxon>
        <taxon>Kitasatosporales</taxon>
        <taxon>Streptomycetaceae</taxon>
        <taxon>Streptomyces</taxon>
    </lineage>
</organism>
<dbReference type="KEGG" id="sphv:F9278_02850"/>
<evidence type="ECO:0000256" key="1">
    <source>
        <dbReference type="SAM" id="Phobius"/>
    </source>
</evidence>
<gene>
    <name evidence="2" type="ORF">F9278_02850</name>
</gene>
<proteinExistence type="predicted"/>
<keyword evidence="1" id="KW-1133">Transmembrane helix</keyword>
<protein>
    <submittedName>
        <fullName evidence="2">Uncharacterized protein</fullName>
    </submittedName>
</protein>
<accession>A0A5P8KH60</accession>
<reference evidence="2 3" key="1">
    <citation type="submission" date="2019-10" db="EMBL/GenBank/DDBJ databases">
        <title>Streptomyces sp. strain GY16 isolated from leaves of Broussonetia papyrifera.</title>
        <authorList>
            <person name="Mo P."/>
        </authorList>
    </citation>
    <scope>NUCLEOTIDE SEQUENCE [LARGE SCALE GENOMIC DNA]</scope>
    <source>
        <strain evidence="2 3">GY16</strain>
    </source>
</reference>
<evidence type="ECO:0000313" key="2">
    <source>
        <dbReference type="EMBL" id="QFR02337.1"/>
    </source>
</evidence>
<evidence type="ECO:0000313" key="3">
    <source>
        <dbReference type="Proteomes" id="UP000327294"/>
    </source>
</evidence>
<keyword evidence="3" id="KW-1185">Reference proteome</keyword>
<dbReference type="Proteomes" id="UP000327294">
    <property type="component" value="Chromosome"/>
</dbReference>
<sequence length="62" mass="6204">MLLLIAVAIAALVSLLVAAVAGFLAHWDGRTLPSAISRGGIAFAGALTVCTGLMALAIQLVE</sequence>